<comment type="caution">
    <text evidence="2">The sequence shown here is derived from an EMBL/GenBank/DDBJ whole genome shotgun (WGS) entry which is preliminary data.</text>
</comment>
<gene>
    <name evidence="2" type="ORF">TorRG33x02_026070</name>
</gene>
<dbReference type="OrthoDB" id="938224at2759"/>
<dbReference type="Gene3D" id="1.20.1280.50">
    <property type="match status" value="1"/>
</dbReference>
<dbReference type="NCBIfam" id="TIGR01640">
    <property type="entry name" value="F_box_assoc_1"/>
    <property type="match status" value="1"/>
</dbReference>
<evidence type="ECO:0000259" key="1">
    <source>
        <dbReference type="PROSITE" id="PS50181"/>
    </source>
</evidence>
<feature type="domain" description="F-box" evidence="1">
    <location>
        <begin position="1"/>
        <end position="50"/>
    </location>
</feature>
<sequence>MASFADLPEEVVVEIMSWLPPESLLRFICVSKSWYVLINSLVKNTKFVAKHLYNSSNKSSSLVLMCLKNKYSKTQHHEILTIYNDEDNTEQLSYAAKDFEPHKLPGTKFFSAQSHCNGIICLISNHNILLCNPATRGKKFLPNPCFHRDLFMTIRVGFGYDSIHNVYKVVRVFGFFGDLRAEVHTLGSDTCWREIKMEIENKDDYYYPTSQQVYCKGVYYWLVSTKYEEHNSNQIVQSFDIHDEEFHSIPLPAHFPSVYNTVLTQWNESSLALFYYPKAVFAKVPIEMWGMNVSISSKVCNNWTKHLSIAPLEGIYMIPMAFLGSDHEELILRDGSLRLFAYNLLTKKVRSLHRRGAIAWLHGFGYVKSLVQLT</sequence>
<reference evidence="3" key="1">
    <citation type="submission" date="2016-06" db="EMBL/GenBank/DDBJ databases">
        <title>Parallel loss of symbiosis genes in relatives of nitrogen-fixing non-legume Parasponia.</title>
        <authorList>
            <person name="Van Velzen R."/>
            <person name="Holmer R."/>
            <person name="Bu F."/>
            <person name="Rutten L."/>
            <person name="Van Zeijl A."/>
            <person name="Liu W."/>
            <person name="Santuari L."/>
            <person name="Cao Q."/>
            <person name="Sharma T."/>
            <person name="Shen D."/>
            <person name="Roswanjaya Y."/>
            <person name="Wardhani T."/>
            <person name="Kalhor M.S."/>
            <person name="Jansen J."/>
            <person name="Van den Hoogen J."/>
            <person name="Gungor B."/>
            <person name="Hartog M."/>
            <person name="Hontelez J."/>
            <person name="Verver J."/>
            <person name="Yang W.-C."/>
            <person name="Schijlen E."/>
            <person name="Repin R."/>
            <person name="Schilthuizen M."/>
            <person name="Schranz E."/>
            <person name="Heidstra R."/>
            <person name="Miyata K."/>
            <person name="Fedorova E."/>
            <person name="Kohlen W."/>
            <person name="Bisseling T."/>
            <person name="Smit S."/>
            <person name="Geurts R."/>
        </authorList>
    </citation>
    <scope>NUCLEOTIDE SEQUENCE [LARGE SCALE GENOMIC DNA]</scope>
    <source>
        <strain evidence="3">cv. RG33-2</strain>
    </source>
</reference>
<dbReference type="InterPro" id="IPR017451">
    <property type="entry name" value="F-box-assoc_interact_dom"/>
</dbReference>
<dbReference type="InterPro" id="IPR006527">
    <property type="entry name" value="F-box-assoc_dom_typ1"/>
</dbReference>
<dbReference type="PANTHER" id="PTHR31672">
    <property type="entry name" value="BNACNNG10540D PROTEIN"/>
    <property type="match status" value="1"/>
</dbReference>
<dbReference type="SUPFAM" id="SSF81383">
    <property type="entry name" value="F-box domain"/>
    <property type="match status" value="1"/>
</dbReference>
<dbReference type="SMART" id="SM00256">
    <property type="entry name" value="FBOX"/>
    <property type="match status" value="1"/>
</dbReference>
<name>A0A2P5FVK9_TREOI</name>
<dbReference type="InterPro" id="IPR001810">
    <property type="entry name" value="F-box_dom"/>
</dbReference>
<dbReference type="AlphaFoldDB" id="A0A2P5FVK9"/>
<dbReference type="Pfam" id="PF00646">
    <property type="entry name" value="F-box"/>
    <property type="match status" value="1"/>
</dbReference>
<organism evidence="2 3">
    <name type="scientific">Trema orientale</name>
    <name type="common">Charcoal tree</name>
    <name type="synonym">Celtis orientalis</name>
    <dbReference type="NCBI Taxonomy" id="63057"/>
    <lineage>
        <taxon>Eukaryota</taxon>
        <taxon>Viridiplantae</taxon>
        <taxon>Streptophyta</taxon>
        <taxon>Embryophyta</taxon>
        <taxon>Tracheophyta</taxon>
        <taxon>Spermatophyta</taxon>
        <taxon>Magnoliopsida</taxon>
        <taxon>eudicotyledons</taxon>
        <taxon>Gunneridae</taxon>
        <taxon>Pentapetalae</taxon>
        <taxon>rosids</taxon>
        <taxon>fabids</taxon>
        <taxon>Rosales</taxon>
        <taxon>Cannabaceae</taxon>
        <taxon>Trema</taxon>
    </lineage>
</organism>
<dbReference type="InterPro" id="IPR036047">
    <property type="entry name" value="F-box-like_dom_sf"/>
</dbReference>
<keyword evidence="3" id="KW-1185">Reference proteome</keyword>
<dbReference type="FunCoup" id="A0A2P5FVK9">
    <property type="interactions" value="84"/>
</dbReference>
<accession>A0A2P5FVK9</accession>
<dbReference type="Proteomes" id="UP000237000">
    <property type="component" value="Unassembled WGS sequence"/>
</dbReference>
<protein>
    <submittedName>
        <fullName evidence="2">F-box domain containing protein</fullName>
    </submittedName>
</protein>
<dbReference type="PROSITE" id="PS50181">
    <property type="entry name" value="FBOX"/>
    <property type="match status" value="1"/>
</dbReference>
<proteinExistence type="predicted"/>
<dbReference type="Pfam" id="PF07734">
    <property type="entry name" value="FBA_1"/>
    <property type="match status" value="1"/>
</dbReference>
<dbReference type="EMBL" id="JXTC01000007">
    <property type="protein sequence ID" value="POO01830.1"/>
    <property type="molecule type" value="Genomic_DNA"/>
</dbReference>
<evidence type="ECO:0000313" key="3">
    <source>
        <dbReference type="Proteomes" id="UP000237000"/>
    </source>
</evidence>
<dbReference type="CDD" id="cd22157">
    <property type="entry name" value="F-box_AtFBW1-like"/>
    <property type="match status" value="1"/>
</dbReference>
<evidence type="ECO:0000313" key="2">
    <source>
        <dbReference type="EMBL" id="POO01830.1"/>
    </source>
</evidence>
<dbReference type="InterPro" id="IPR050796">
    <property type="entry name" value="SCF_F-box_component"/>
</dbReference>
<dbReference type="STRING" id="63057.A0A2P5FVK9"/>
<dbReference type="InParanoid" id="A0A2P5FVK9"/>
<dbReference type="PANTHER" id="PTHR31672:SF13">
    <property type="entry name" value="F-BOX PROTEIN CPR30-LIKE"/>
    <property type="match status" value="1"/>
</dbReference>